<evidence type="ECO:0000313" key="2">
    <source>
        <dbReference type="EMBL" id="QVE49116.1"/>
    </source>
</evidence>
<evidence type="ECO:0000256" key="1">
    <source>
        <dbReference type="SAM" id="Phobius"/>
    </source>
</evidence>
<dbReference type="RefSeq" id="WP_213241049.1">
    <property type="nucleotide sequence ID" value="NZ_CP060791.1"/>
</dbReference>
<accession>A0ABX8CDP1</accession>
<dbReference type="EMBL" id="CP060791">
    <property type="protein sequence ID" value="QVE49116.1"/>
    <property type="molecule type" value="Genomic_DNA"/>
</dbReference>
<dbReference type="Proteomes" id="UP000680625">
    <property type="component" value="Chromosome"/>
</dbReference>
<organism evidence="2 3">
    <name type="scientific">Chlamydia crocodili</name>
    <dbReference type="NCBI Taxonomy" id="2766982"/>
    <lineage>
        <taxon>Bacteria</taxon>
        <taxon>Pseudomonadati</taxon>
        <taxon>Chlamydiota</taxon>
        <taxon>Chlamydiia</taxon>
        <taxon>Chlamydiales</taxon>
        <taxon>Chlamydiaceae</taxon>
        <taxon>Chlamydia/Chlamydophila group</taxon>
        <taxon>Chlamydia</taxon>
    </lineage>
</organism>
<keyword evidence="1" id="KW-0812">Transmembrane</keyword>
<reference evidence="2 3" key="1">
    <citation type="submission" date="2020-08" db="EMBL/GenBank/DDBJ databases">
        <title>Isolation and characterization of novel Chlamydia from Siamese crocodiles (Crocodylus siamensis).</title>
        <authorList>
            <person name="Sariya L."/>
        </authorList>
    </citation>
    <scope>NUCLEOTIDE SEQUENCE [LARGE SCALE GENOMIC DNA]</scope>
    <source>
        <strain evidence="2 3">No. 12</strain>
    </source>
</reference>
<gene>
    <name evidence="2" type="ORF">H9Q19_00090</name>
</gene>
<keyword evidence="1" id="KW-1133">Transmembrane helix</keyword>
<name>A0ABX8CDP1_9CHLA</name>
<keyword evidence="1" id="KW-0472">Membrane</keyword>
<dbReference type="GeneID" id="301703986"/>
<feature type="transmembrane region" description="Helical" evidence="1">
    <location>
        <begin position="55"/>
        <end position="79"/>
    </location>
</feature>
<keyword evidence="3" id="KW-1185">Reference proteome</keyword>
<proteinExistence type="predicted"/>
<protein>
    <submittedName>
        <fullName evidence="2">Uncharacterized protein</fullName>
    </submittedName>
</protein>
<sequence>MFINTYRDNSEFHDAAQNYPALFRLGFVRDQFGLKDWKFDWLISDDIEDLDADGIFIQILRALPIIGTVMGVSRIYSVWSTDTLDDSLKDKIIHTVVGLIEICGLGIITLIMKIFYFVLVRIIVTIVPACVRIRRGSEAEENMREFLIDTFSLGL</sequence>
<evidence type="ECO:0000313" key="3">
    <source>
        <dbReference type="Proteomes" id="UP000680625"/>
    </source>
</evidence>